<evidence type="ECO:0000313" key="3">
    <source>
        <dbReference type="Proteomes" id="UP001066276"/>
    </source>
</evidence>
<feature type="region of interest" description="Disordered" evidence="1">
    <location>
        <begin position="15"/>
        <end position="36"/>
    </location>
</feature>
<name>A0AAV7T6X6_PLEWA</name>
<evidence type="ECO:0000313" key="2">
    <source>
        <dbReference type="EMBL" id="KAJ1171960.1"/>
    </source>
</evidence>
<accession>A0AAV7T6X6</accession>
<evidence type="ECO:0000256" key="1">
    <source>
        <dbReference type="SAM" id="MobiDB-lite"/>
    </source>
</evidence>
<gene>
    <name evidence="2" type="ORF">NDU88_003817</name>
</gene>
<dbReference type="AlphaFoldDB" id="A0AAV7T6X6"/>
<organism evidence="2 3">
    <name type="scientific">Pleurodeles waltl</name>
    <name type="common">Iberian ribbed newt</name>
    <dbReference type="NCBI Taxonomy" id="8319"/>
    <lineage>
        <taxon>Eukaryota</taxon>
        <taxon>Metazoa</taxon>
        <taxon>Chordata</taxon>
        <taxon>Craniata</taxon>
        <taxon>Vertebrata</taxon>
        <taxon>Euteleostomi</taxon>
        <taxon>Amphibia</taxon>
        <taxon>Batrachia</taxon>
        <taxon>Caudata</taxon>
        <taxon>Salamandroidea</taxon>
        <taxon>Salamandridae</taxon>
        <taxon>Pleurodelinae</taxon>
        <taxon>Pleurodeles</taxon>
    </lineage>
</organism>
<keyword evidence="3" id="KW-1185">Reference proteome</keyword>
<dbReference type="EMBL" id="JANPWB010000007">
    <property type="protein sequence ID" value="KAJ1171960.1"/>
    <property type="molecule type" value="Genomic_DNA"/>
</dbReference>
<protein>
    <submittedName>
        <fullName evidence="2">Uncharacterized protein</fullName>
    </submittedName>
</protein>
<comment type="caution">
    <text evidence="2">The sequence shown here is derived from an EMBL/GenBank/DDBJ whole genome shotgun (WGS) entry which is preliminary data.</text>
</comment>
<dbReference type="Proteomes" id="UP001066276">
    <property type="component" value="Chromosome 4_1"/>
</dbReference>
<proteinExistence type="predicted"/>
<reference evidence="2" key="1">
    <citation type="journal article" date="2022" name="bioRxiv">
        <title>Sequencing and chromosome-scale assembly of the giantPleurodeles waltlgenome.</title>
        <authorList>
            <person name="Brown T."/>
            <person name="Elewa A."/>
            <person name="Iarovenko S."/>
            <person name="Subramanian E."/>
            <person name="Araus A.J."/>
            <person name="Petzold A."/>
            <person name="Susuki M."/>
            <person name="Suzuki K.-i.T."/>
            <person name="Hayashi T."/>
            <person name="Toyoda A."/>
            <person name="Oliveira C."/>
            <person name="Osipova E."/>
            <person name="Leigh N.D."/>
            <person name="Simon A."/>
            <person name="Yun M.H."/>
        </authorList>
    </citation>
    <scope>NUCLEOTIDE SEQUENCE</scope>
    <source>
        <strain evidence="2">20211129_DDA</strain>
        <tissue evidence="2">Liver</tissue>
    </source>
</reference>
<sequence>MRLKWTCLSGAAEEETGCLGTGEGRKRPAENSASCDCRGPPLPSRRALATMGGYDPLRKHLIGSLEPVGAWGPSRGNPPRGCMGLLCLVVAP</sequence>